<dbReference type="EMBL" id="CAJHIT010000005">
    <property type="protein sequence ID" value="CAD6501869.1"/>
    <property type="molecule type" value="Genomic_DNA"/>
</dbReference>
<sequence length="47" mass="5222">MVYRESLSADSTLSLFDTEVTAVKEALKNYAFPTNSTLLGKSLDTHR</sequence>
<protein>
    <submittedName>
        <fullName evidence="1">BgTH12-02115</fullName>
    </submittedName>
</protein>
<comment type="caution">
    <text evidence="1">The sequence shown here is derived from an EMBL/GenBank/DDBJ whole genome shotgun (WGS) entry which is preliminary data.</text>
</comment>
<proteinExistence type="predicted"/>
<dbReference type="AlphaFoldDB" id="A0A9W4DHJ2"/>
<evidence type="ECO:0000313" key="2">
    <source>
        <dbReference type="Proteomes" id="UP000683417"/>
    </source>
</evidence>
<reference evidence="1" key="1">
    <citation type="submission" date="2020-10" db="EMBL/GenBank/DDBJ databases">
        <authorList>
            <person name="Muller C M."/>
        </authorList>
    </citation>
    <scope>NUCLEOTIDE SEQUENCE</scope>
    <source>
        <strain evidence="1">THUN-12</strain>
    </source>
</reference>
<evidence type="ECO:0000313" key="1">
    <source>
        <dbReference type="EMBL" id="CAD6501869.1"/>
    </source>
</evidence>
<dbReference type="Proteomes" id="UP000683417">
    <property type="component" value="Unassembled WGS sequence"/>
</dbReference>
<gene>
    <name evidence="1" type="ORF">BGTH12_LOCUS3227</name>
</gene>
<name>A0A9W4DHJ2_BLUGR</name>
<accession>A0A9W4DHJ2</accession>
<organism evidence="1 2">
    <name type="scientific">Blumeria graminis f. sp. triticale</name>
    <dbReference type="NCBI Taxonomy" id="1689686"/>
    <lineage>
        <taxon>Eukaryota</taxon>
        <taxon>Fungi</taxon>
        <taxon>Dikarya</taxon>
        <taxon>Ascomycota</taxon>
        <taxon>Pezizomycotina</taxon>
        <taxon>Leotiomycetes</taxon>
        <taxon>Erysiphales</taxon>
        <taxon>Erysiphaceae</taxon>
        <taxon>Blumeria</taxon>
    </lineage>
</organism>